<organism evidence="3 4">
    <name type="scientific">Zhongshania arctica</name>
    <dbReference type="NCBI Taxonomy" id="3238302"/>
    <lineage>
        <taxon>Bacteria</taxon>
        <taxon>Pseudomonadati</taxon>
        <taxon>Pseudomonadota</taxon>
        <taxon>Gammaproteobacteria</taxon>
        <taxon>Cellvibrionales</taxon>
        <taxon>Spongiibacteraceae</taxon>
        <taxon>Zhongshania</taxon>
    </lineage>
</organism>
<feature type="domain" description="VanZ-like" evidence="2">
    <location>
        <begin position="26"/>
        <end position="110"/>
    </location>
</feature>
<keyword evidence="4" id="KW-1185">Reference proteome</keyword>
<dbReference type="PANTHER" id="PTHR28008:SF1">
    <property type="entry name" value="DOMAIN PROTEIN, PUTATIVE (AFU_ORTHOLOGUE AFUA_3G10980)-RELATED"/>
    <property type="match status" value="1"/>
</dbReference>
<evidence type="ECO:0000256" key="1">
    <source>
        <dbReference type="SAM" id="Phobius"/>
    </source>
</evidence>
<keyword evidence="1" id="KW-1133">Transmembrane helix</keyword>
<dbReference type="InterPro" id="IPR006976">
    <property type="entry name" value="VanZ-like"/>
</dbReference>
<protein>
    <submittedName>
        <fullName evidence="3">VanZ family protein</fullName>
    </submittedName>
</protein>
<dbReference type="PANTHER" id="PTHR28008">
    <property type="entry name" value="DOMAIN PROTEIN, PUTATIVE (AFU_ORTHOLOGUE AFUA_3G10980)-RELATED"/>
    <property type="match status" value="1"/>
</dbReference>
<comment type="caution">
    <text evidence="3">The sequence shown here is derived from an EMBL/GenBank/DDBJ whole genome shotgun (WGS) entry which is preliminary data.</text>
</comment>
<reference evidence="3 4" key="1">
    <citation type="journal article" date="2011" name="Int. J. Syst. Evol. Microbiol.">
        <title>Zhongshania antarctica gen. nov., sp. nov. and Zhongshania guokunii sp. nov., gammaproteobacteria respectively isolated from coastal attached (fast) ice and surface seawater of the Antarctic.</title>
        <authorList>
            <person name="Li H.J."/>
            <person name="Zhang X.Y."/>
            <person name="Chen C.X."/>
            <person name="Zhang Y.J."/>
            <person name="Gao Z.M."/>
            <person name="Yu Y."/>
            <person name="Chen X.L."/>
            <person name="Chen B."/>
            <person name="Zhang Y.Z."/>
        </authorList>
    </citation>
    <scope>NUCLEOTIDE SEQUENCE [LARGE SCALE GENOMIC DNA]</scope>
    <source>
        <strain evidence="3 4">R06B22</strain>
    </source>
</reference>
<feature type="transmembrane region" description="Helical" evidence="1">
    <location>
        <begin position="95"/>
        <end position="115"/>
    </location>
</feature>
<keyword evidence="1" id="KW-0472">Membrane</keyword>
<dbReference type="RefSeq" id="WP_368375838.1">
    <property type="nucleotide sequence ID" value="NZ_JBFRYB010000001.1"/>
</dbReference>
<dbReference type="NCBIfam" id="NF037970">
    <property type="entry name" value="vanZ_1"/>
    <property type="match status" value="1"/>
</dbReference>
<dbReference type="Proteomes" id="UP001557484">
    <property type="component" value="Unassembled WGS sequence"/>
</dbReference>
<evidence type="ECO:0000313" key="3">
    <source>
        <dbReference type="EMBL" id="MEX1665741.1"/>
    </source>
</evidence>
<feature type="transmembrane region" description="Helical" evidence="1">
    <location>
        <begin position="40"/>
        <end position="57"/>
    </location>
</feature>
<evidence type="ECO:0000313" key="4">
    <source>
        <dbReference type="Proteomes" id="UP001557484"/>
    </source>
</evidence>
<accession>A0ABV3TWT1</accession>
<dbReference type="Pfam" id="PF04892">
    <property type="entry name" value="VanZ"/>
    <property type="match status" value="1"/>
</dbReference>
<sequence>MRPPFRSLHRILTGFYILCIATLSLLPAEEAIALNIWDKAQHYVAYGLFMLLVFPTAKTHATRLKLAAGVIGFSVLIELAQYFSPGRDTSAKDAIANSLGVVSGYLFGWLLLTLYRLGHNRAKP</sequence>
<feature type="transmembrane region" description="Helical" evidence="1">
    <location>
        <begin position="64"/>
        <end position="83"/>
    </location>
</feature>
<name>A0ABV3TWT1_9GAMM</name>
<keyword evidence="1" id="KW-0812">Transmembrane</keyword>
<gene>
    <name evidence="3" type="ORF">AB4875_09565</name>
</gene>
<feature type="transmembrane region" description="Helical" evidence="1">
    <location>
        <begin position="7"/>
        <end position="28"/>
    </location>
</feature>
<evidence type="ECO:0000259" key="2">
    <source>
        <dbReference type="Pfam" id="PF04892"/>
    </source>
</evidence>
<proteinExistence type="predicted"/>
<dbReference type="EMBL" id="JBFRYB010000001">
    <property type="protein sequence ID" value="MEX1665741.1"/>
    <property type="molecule type" value="Genomic_DNA"/>
</dbReference>